<keyword evidence="2" id="KW-1133">Transmembrane helix</keyword>
<feature type="transmembrane region" description="Helical" evidence="2">
    <location>
        <begin position="6"/>
        <end position="29"/>
    </location>
</feature>
<accession>A0A939LWI4</accession>
<evidence type="ECO:0000313" key="4">
    <source>
        <dbReference type="Proteomes" id="UP000664398"/>
    </source>
</evidence>
<proteinExistence type="predicted"/>
<dbReference type="EMBL" id="JAGDYL010000005">
    <property type="protein sequence ID" value="MBO1804453.1"/>
    <property type="molecule type" value="Genomic_DNA"/>
</dbReference>
<keyword evidence="2" id="KW-0812">Transmembrane</keyword>
<gene>
    <name evidence="3" type="ORF">J4H91_03860</name>
</gene>
<comment type="caution">
    <text evidence="3">The sequence shown here is derived from an EMBL/GenBank/DDBJ whole genome shotgun (WGS) entry which is preliminary data.</text>
</comment>
<feature type="coiled-coil region" evidence="1">
    <location>
        <begin position="40"/>
        <end position="103"/>
    </location>
</feature>
<keyword evidence="4" id="KW-1185">Reference proteome</keyword>
<evidence type="ECO:0000313" key="3">
    <source>
        <dbReference type="EMBL" id="MBO1804453.1"/>
    </source>
</evidence>
<reference evidence="3" key="1">
    <citation type="submission" date="2021-03" db="EMBL/GenBank/DDBJ databases">
        <title>Leucobacter chromiisoli sp. nov., isolated from chromium-containing soil of chemical plant.</title>
        <authorList>
            <person name="Xu Z."/>
        </authorList>
    </citation>
    <scope>NUCLEOTIDE SEQUENCE</scope>
    <source>
        <strain evidence="3">A2</strain>
    </source>
</reference>
<keyword evidence="2" id="KW-0472">Membrane</keyword>
<dbReference type="AlphaFoldDB" id="A0A939LWI4"/>
<organism evidence="3 4">
    <name type="scientific">Leucobacter ruminantium</name>
    <dbReference type="NCBI Taxonomy" id="1289170"/>
    <lineage>
        <taxon>Bacteria</taxon>
        <taxon>Bacillati</taxon>
        <taxon>Actinomycetota</taxon>
        <taxon>Actinomycetes</taxon>
        <taxon>Micrococcales</taxon>
        <taxon>Microbacteriaceae</taxon>
        <taxon>Leucobacter</taxon>
    </lineage>
</organism>
<sequence length="107" mass="12145">MTEPQVWTLIGVFAAALVGMITFTTQIMWRSINAQFDSFRREMRSEFAAARSELAAHRSETAAQFGSVRSEMEAHRSETAAQLESLRVQVSHLDRDVEALSRRVFPK</sequence>
<dbReference type="RefSeq" id="WP_208044936.1">
    <property type="nucleotide sequence ID" value="NZ_JAGDYL010000005.1"/>
</dbReference>
<evidence type="ECO:0000256" key="2">
    <source>
        <dbReference type="SAM" id="Phobius"/>
    </source>
</evidence>
<keyword evidence="1" id="KW-0175">Coiled coil</keyword>
<name>A0A939LWI4_9MICO</name>
<protein>
    <submittedName>
        <fullName evidence="3">Uncharacterized protein</fullName>
    </submittedName>
</protein>
<evidence type="ECO:0000256" key="1">
    <source>
        <dbReference type="SAM" id="Coils"/>
    </source>
</evidence>
<dbReference type="Proteomes" id="UP000664398">
    <property type="component" value="Unassembled WGS sequence"/>
</dbReference>